<protein>
    <submittedName>
        <fullName evidence="12">Arsenic transport integral membrane protein ArsB</fullName>
    </submittedName>
</protein>
<gene>
    <name evidence="12" type="primary">arsB2</name>
    <name evidence="12" type="ORF">GCM10007298_26030</name>
</gene>
<sequence>MSAVLLMAAALAFAVWRPRGLPEATVAVPAAVLAVVIGAVTLDRAFAEMRALASTVIILAALLVLSHACGVLGVFRWLSQVIGAAGSANGGGPTRLFALAFGGAALTTALLNLDATVVLLTPVLITMARSLQVSPRPMGYATIGLANSASTLMPVSNLTNLLAFAATGLGFIQFTAMMALPWVVTVLIEFLIYRVFFRADLRVAPQRSAAEPVHAPIPALVVLGATLVGFALSSTVGVEPVWFAVAGAIVLSATALRAHRTSLRAVASATTPLFLLFVLALGVLVAAIADGGIGRWVGEIVPTGSGLLSLLTIAAIGAVAANLINNIPATLLLLAALGTQADPPLILAMLLGVNIGSNLTYVGSLANLLWRNVSRSHDAEASVARFSALGLLSVPPAILASVTALWLVT</sequence>
<evidence type="ECO:0000256" key="9">
    <source>
        <dbReference type="ARBA" id="ARBA00023136"/>
    </source>
</evidence>
<feature type="transmembrane region" description="Helical" evidence="10">
    <location>
        <begin position="240"/>
        <end position="258"/>
    </location>
</feature>
<keyword evidence="6 10" id="KW-0812">Transmembrane</keyword>
<feature type="transmembrane region" description="Helical" evidence="10">
    <location>
        <begin position="137"/>
        <end position="155"/>
    </location>
</feature>
<keyword evidence="7" id="KW-0059">Arsenical resistance</keyword>
<keyword evidence="9 10" id="KW-0472">Membrane</keyword>
<dbReference type="InterPro" id="IPR004680">
    <property type="entry name" value="Cit_transptr-like_dom"/>
</dbReference>
<evidence type="ECO:0000259" key="11">
    <source>
        <dbReference type="Pfam" id="PF03600"/>
    </source>
</evidence>
<evidence type="ECO:0000256" key="6">
    <source>
        <dbReference type="ARBA" id="ARBA00022692"/>
    </source>
</evidence>
<evidence type="ECO:0000256" key="1">
    <source>
        <dbReference type="ARBA" id="ARBA00004651"/>
    </source>
</evidence>
<keyword evidence="5" id="KW-1003">Cell membrane</keyword>
<evidence type="ECO:0000256" key="5">
    <source>
        <dbReference type="ARBA" id="ARBA00022475"/>
    </source>
</evidence>
<keyword evidence="4" id="KW-0813">Transport</keyword>
<dbReference type="EMBL" id="BMCS01000001">
    <property type="protein sequence ID" value="GGF28971.1"/>
    <property type="molecule type" value="Genomic_DNA"/>
</dbReference>
<dbReference type="PANTHER" id="PTHR43302">
    <property type="entry name" value="TRANSPORTER ARSB-RELATED"/>
    <property type="match status" value="1"/>
</dbReference>
<comment type="similarity">
    <text evidence="2">Belongs to the ArsB family.</text>
</comment>
<feature type="transmembrane region" description="Helical" evidence="10">
    <location>
        <begin position="265"/>
        <end position="288"/>
    </location>
</feature>
<accession>A0ABQ1UZ72</accession>
<keyword evidence="13" id="KW-1185">Reference proteome</keyword>
<dbReference type="Pfam" id="PF03600">
    <property type="entry name" value="CitMHS"/>
    <property type="match status" value="1"/>
</dbReference>
<evidence type="ECO:0000256" key="3">
    <source>
        <dbReference type="ARBA" id="ARBA00009843"/>
    </source>
</evidence>
<feature type="transmembrane region" description="Helical" evidence="10">
    <location>
        <begin position="54"/>
        <end position="78"/>
    </location>
</feature>
<dbReference type="PANTHER" id="PTHR43302:SF5">
    <property type="entry name" value="TRANSPORTER ARSB-RELATED"/>
    <property type="match status" value="1"/>
</dbReference>
<organism evidence="12 13">
    <name type="scientific">Williamsia phyllosphaerae</name>
    <dbReference type="NCBI Taxonomy" id="885042"/>
    <lineage>
        <taxon>Bacteria</taxon>
        <taxon>Bacillati</taxon>
        <taxon>Actinomycetota</taxon>
        <taxon>Actinomycetes</taxon>
        <taxon>Mycobacteriales</taxon>
        <taxon>Nocardiaceae</taxon>
        <taxon>Williamsia</taxon>
    </lineage>
</organism>
<evidence type="ECO:0000313" key="13">
    <source>
        <dbReference type="Proteomes" id="UP000632454"/>
    </source>
</evidence>
<reference evidence="13" key="1">
    <citation type="journal article" date="2019" name="Int. J. Syst. Evol. Microbiol.">
        <title>The Global Catalogue of Microorganisms (GCM) 10K type strain sequencing project: providing services to taxonomists for standard genome sequencing and annotation.</title>
        <authorList>
            <consortium name="The Broad Institute Genomics Platform"/>
            <consortium name="The Broad Institute Genome Sequencing Center for Infectious Disease"/>
            <person name="Wu L."/>
            <person name="Ma J."/>
        </authorList>
    </citation>
    <scope>NUCLEOTIDE SEQUENCE [LARGE SCALE GENOMIC DNA]</scope>
    <source>
        <strain evidence="13">CCM 7855</strain>
    </source>
</reference>
<feature type="transmembrane region" description="Helical" evidence="10">
    <location>
        <begin position="386"/>
        <end position="408"/>
    </location>
</feature>
<dbReference type="InterPro" id="IPR000802">
    <property type="entry name" value="Arsenical_pump_ArsB"/>
</dbReference>
<proteinExistence type="inferred from homology"/>
<evidence type="ECO:0000256" key="10">
    <source>
        <dbReference type="SAM" id="Phobius"/>
    </source>
</evidence>
<feature type="transmembrane region" description="Helical" evidence="10">
    <location>
        <begin position="24"/>
        <end position="42"/>
    </location>
</feature>
<evidence type="ECO:0000313" key="12">
    <source>
        <dbReference type="EMBL" id="GGF28971.1"/>
    </source>
</evidence>
<name>A0ABQ1UZ72_9NOCA</name>
<feature type="transmembrane region" description="Helical" evidence="10">
    <location>
        <begin position="300"/>
        <end position="324"/>
    </location>
</feature>
<dbReference type="PRINTS" id="PR00758">
    <property type="entry name" value="ARSENICPUMP"/>
</dbReference>
<comment type="caution">
    <text evidence="12">The sequence shown here is derived from an EMBL/GenBank/DDBJ whole genome shotgun (WGS) entry which is preliminary data.</text>
</comment>
<comment type="subcellular location">
    <subcellularLocation>
        <location evidence="1">Cell membrane</location>
        <topology evidence="1">Multi-pass membrane protein</topology>
    </subcellularLocation>
</comment>
<feature type="transmembrane region" description="Helical" evidence="10">
    <location>
        <begin position="213"/>
        <end position="234"/>
    </location>
</feature>
<evidence type="ECO:0000256" key="4">
    <source>
        <dbReference type="ARBA" id="ARBA00022448"/>
    </source>
</evidence>
<dbReference type="Proteomes" id="UP000632454">
    <property type="component" value="Unassembled WGS sequence"/>
</dbReference>
<comment type="similarity">
    <text evidence="3">Belongs to the CitM (TC 2.A.11) transporter family.</text>
</comment>
<keyword evidence="8 10" id="KW-1133">Transmembrane helix</keyword>
<evidence type="ECO:0000256" key="2">
    <source>
        <dbReference type="ARBA" id="ARBA00006433"/>
    </source>
</evidence>
<feature type="transmembrane region" description="Helical" evidence="10">
    <location>
        <begin position="161"/>
        <end position="192"/>
    </location>
</feature>
<evidence type="ECO:0000256" key="8">
    <source>
        <dbReference type="ARBA" id="ARBA00022989"/>
    </source>
</evidence>
<evidence type="ECO:0000256" key="7">
    <source>
        <dbReference type="ARBA" id="ARBA00022849"/>
    </source>
</evidence>
<feature type="transmembrane region" description="Helical" evidence="10">
    <location>
        <begin position="98"/>
        <end position="125"/>
    </location>
</feature>
<feature type="domain" description="Citrate transporter-like" evidence="11">
    <location>
        <begin position="12"/>
        <end position="337"/>
    </location>
</feature>